<dbReference type="PANTHER" id="PTHR33802:SF1">
    <property type="entry name" value="XK-RELATED PROTEIN"/>
    <property type="match status" value="1"/>
</dbReference>
<dbReference type="GO" id="GO:0003824">
    <property type="term" value="F:catalytic activity"/>
    <property type="evidence" value="ECO:0007669"/>
    <property type="project" value="InterPro"/>
</dbReference>
<dbReference type="CDD" id="cd09076">
    <property type="entry name" value="L1-EN"/>
    <property type="match status" value="1"/>
</dbReference>
<reference evidence="3 4" key="1">
    <citation type="submission" date="2024-05" db="EMBL/GenBank/DDBJ databases">
        <authorList>
            <person name="Wallberg A."/>
        </authorList>
    </citation>
    <scope>NUCLEOTIDE SEQUENCE [LARGE SCALE GENOMIC DNA]</scope>
</reference>
<dbReference type="Gene3D" id="3.60.10.10">
    <property type="entry name" value="Endonuclease/exonuclease/phosphatase"/>
    <property type="match status" value="1"/>
</dbReference>
<feature type="transmembrane region" description="Helical" evidence="1">
    <location>
        <begin position="507"/>
        <end position="529"/>
    </location>
</feature>
<gene>
    <name evidence="3" type="ORF">MNOR_LOCUS6689</name>
</gene>
<evidence type="ECO:0000259" key="2">
    <source>
        <dbReference type="Pfam" id="PF14529"/>
    </source>
</evidence>
<sequence>MHQKNNFPCNFPKSISWKKQNGIKIGTYNINGLNDTIKRRVLARTFNEESFDVLGIGETHICGNGVRTLISQPDLTINDTTTIWDELNGWVAWSGVCEYYSRKAKDGVAIILSPRIANGIIEHRCVDSRIVWVKCRSGRHVFAFVSVYAPVNSSGIQGKFEMEAFWRKLDLCISSFDRDVKIIILGDMNAKVGNVPKDGLVGKYGVQGVDKNGEYLVEFCSKNGLFLANTFFRRNINMDFTWERNCGSKGEQKSLIDYIIVDKRLKRKLIDARVVRRLFAVSDHFPVVAILNVKTKWKKIVSVSPTKHNEKETDSKAMGEQSCGRIALILANFLIFGGTVAVNFLSAWREVAKEIFVPVSDEHQYGLGVPPEAIFVSTPGNQTTKYELSITPAGWTFTIWTVIYGWLLLAHLYSLILLCRRNSVGPAYLCPPILNIGFLLTYTLNLLFNVVWLFLWDRDLIIYSSGFLWGVCLTSWIATGIIHGTVGHHGAWMAAHAKVDLWFIRIFWHNGLAMYTTWTTITALLNLAMVLKYELNIDEQLIVYIVLGVISGLMLLWFILENTALDRWMRYTVTQYAVIVVAMVGIYYKGYTSANMETGYFMVTLLGVSVFCFVARLGLVILRACKSPLYNSNKVSEDPVMSFSA</sequence>
<feature type="transmembrane region" description="Helical" evidence="1">
    <location>
        <begin position="326"/>
        <end position="348"/>
    </location>
</feature>
<name>A0AAV2Q1X3_MEGNR</name>
<protein>
    <recommendedName>
        <fullName evidence="2">Endonuclease/exonuclease/phosphatase domain-containing protein</fullName>
    </recommendedName>
</protein>
<feature type="transmembrane region" description="Helical" evidence="1">
    <location>
        <begin position="600"/>
        <end position="622"/>
    </location>
</feature>
<dbReference type="InterPro" id="IPR036691">
    <property type="entry name" value="Endo/exonu/phosph_ase_sf"/>
</dbReference>
<feature type="transmembrane region" description="Helical" evidence="1">
    <location>
        <begin position="541"/>
        <end position="559"/>
    </location>
</feature>
<feature type="domain" description="Endonuclease/exonuclease/phosphatase" evidence="2">
    <location>
        <begin position="143"/>
        <end position="287"/>
    </location>
</feature>
<feature type="transmembrane region" description="Helical" evidence="1">
    <location>
        <begin position="432"/>
        <end position="455"/>
    </location>
</feature>
<dbReference type="Pfam" id="PF14529">
    <property type="entry name" value="Exo_endo_phos_2"/>
    <property type="match status" value="1"/>
</dbReference>
<dbReference type="PANTHER" id="PTHR33802">
    <property type="entry name" value="SI:CH211-161H7.5-RELATED"/>
    <property type="match status" value="1"/>
</dbReference>
<evidence type="ECO:0000313" key="4">
    <source>
        <dbReference type="Proteomes" id="UP001497623"/>
    </source>
</evidence>
<comment type="caution">
    <text evidence="3">The sequence shown here is derived from an EMBL/GenBank/DDBJ whole genome shotgun (WGS) entry which is preliminary data.</text>
</comment>
<dbReference type="AlphaFoldDB" id="A0AAV2Q1X3"/>
<dbReference type="InterPro" id="IPR005135">
    <property type="entry name" value="Endo/exonuclease/phosphatase"/>
</dbReference>
<keyword evidence="1" id="KW-1133">Transmembrane helix</keyword>
<evidence type="ECO:0000313" key="3">
    <source>
        <dbReference type="EMBL" id="CAL4067741.1"/>
    </source>
</evidence>
<dbReference type="SUPFAM" id="SSF56219">
    <property type="entry name" value="DNase I-like"/>
    <property type="match status" value="1"/>
</dbReference>
<dbReference type="EMBL" id="CAXKWB010002795">
    <property type="protein sequence ID" value="CAL4067741.1"/>
    <property type="molecule type" value="Genomic_DNA"/>
</dbReference>
<organism evidence="3 4">
    <name type="scientific">Meganyctiphanes norvegica</name>
    <name type="common">Northern krill</name>
    <name type="synonym">Thysanopoda norvegica</name>
    <dbReference type="NCBI Taxonomy" id="48144"/>
    <lineage>
        <taxon>Eukaryota</taxon>
        <taxon>Metazoa</taxon>
        <taxon>Ecdysozoa</taxon>
        <taxon>Arthropoda</taxon>
        <taxon>Crustacea</taxon>
        <taxon>Multicrustacea</taxon>
        <taxon>Malacostraca</taxon>
        <taxon>Eumalacostraca</taxon>
        <taxon>Eucarida</taxon>
        <taxon>Euphausiacea</taxon>
        <taxon>Euphausiidae</taxon>
        <taxon>Meganyctiphanes</taxon>
    </lineage>
</organism>
<accession>A0AAV2Q1X3</accession>
<evidence type="ECO:0000256" key="1">
    <source>
        <dbReference type="SAM" id="Phobius"/>
    </source>
</evidence>
<dbReference type="Proteomes" id="UP001497623">
    <property type="component" value="Unassembled WGS sequence"/>
</dbReference>
<keyword evidence="1" id="KW-0812">Transmembrane</keyword>
<keyword evidence="4" id="KW-1185">Reference proteome</keyword>
<proteinExistence type="predicted"/>
<feature type="transmembrane region" description="Helical" evidence="1">
    <location>
        <begin position="571"/>
        <end position="588"/>
    </location>
</feature>
<feature type="transmembrane region" description="Helical" evidence="1">
    <location>
        <begin position="461"/>
        <end position="486"/>
    </location>
</feature>
<feature type="transmembrane region" description="Helical" evidence="1">
    <location>
        <begin position="397"/>
        <end position="420"/>
    </location>
</feature>
<keyword evidence="1" id="KW-0472">Membrane</keyword>